<sequence length="63" mass="7263">MNVRSTRSHPTLAPRPQIWLMKFTGFCTVAGEDELNRRWGLGGQKLMSSTYSRIYAKDKEVFV</sequence>
<dbReference type="AlphaFoldDB" id="A0A374NJS6"/>
<gene>
    <name evidence="1" type="ORF">DXD91_09780</name>
</gene>
<evidence type="ECO:0000313" key="1">
    <source>
        <dbReference type="EMBL" id="RGI85936.1"/>
    </source>
</evidence>
<proteinExistence type="predicted"/>
<dbReference type="EMBL" id="QSOE01000063">
    <property type="protein sequence ID" value="RGI85936.1"/>
    <property type="molecule type" value="Genomic_DNA"/>
</dbReference>
<evidence type="ECO:0000313" key="2">
    <source>
        <dbReference type="Proteomes" id="UP000262524"/>
    </source>
</evidence>
<protein>
    <submittedName>
        <fullName evidence="1">Uncharacterized protein</fullName>
    </submittedName>
</protein>
<comment type="caution">
    <text evidence="1">The sequence shown here is derived from an EMBL/GenBank/DDBJ whole genome shotgun (WGS) entry which is preliminary data.</text>
</comment>
<dbReference type="Proteomes" id="UP000262524">
    <property type="component" value="Unassembled WGS sequence"/>
</dbReference>
<accession>A0A374NJS6</accession>
<organism evidence="1 2">
    <name type="scientific">Anaerobutyricum hallii</name>
    <dbReference type="NCBI Taxonomy" id="39488"/>
    <lineage>
        <taxon>Bacteria</taxon>
        <taxon>Bacillati</taxon>
        <taxon>Bacillota</taxon>
        <taxon>Clostridia</taxon>
        <taxon>Lachnospirales</taxon>
        <taxon>Lachnospiraceae</taxon>
        <taxon>Anaerobutyricum</taxon>
    </lineage>
</organism>
<reference evidence="1 2" key="1">
    <citation type="submission" date="2018-08" db="EMBL/GenBank/DDBJ databases">
        <title>A genome reference for cultivated species of the human gut microbiota.</title>
        <authorList>
            <person name="Zou Y."/>
            <person name="Xue W."/>
            <person name="Luo G."/>
        </authorList>
    </citation>
    <scope>NUCLEOTIDE SEQUENCE [LARGE SCALE GENOMIC DNA]</scope>
    <source>
        <strain evidence="1 2">TM10-1AC</strain>
    </source>
</reference>
<name>A0A374NJS6_9FIRM</name>